<dbReference type="STRING" id="1618336.US94_C0009G0004"/>
<dbReference type="Pfam" id="PF05635">
    <property type="entry name" value="23S_rRNA_IVP"/>
    <property type="match status" value="1"/>
</dbReference>
<dbReference type="CDD" id="cd16377">
    <property type="entry name" value="23S_rRNA_IVP_like"/>
    <property type="match status" value="1"/>
</dbReference>
<dbReference type="SUPFAM" id="SSF158446">
    <property type="entry name" value="IVS-encoded protein-like"/>
    <property type="match status" value="1"/>
</dbReference>
<evidence type="ECO:0000313" key="1">
    <source>
        <dbReference type="EMBL" id="KKQ74258.1"/>
    </source>
</evidence>
<accession>A0A0G0K3G8</accession>
<dbReference type="EMBL" id="LBUX01000009">
    <property type="protein sequence ID" value="KKQ74258.1"/>
    <property type="molecule type" value="Genomic_DNA"/>
</dbReference>
<dbReference type="GO" id="GO:0005840">
    <property type="term" value="C:ribosome"/>
    <property type="evidence" value="ECO:0007669"/>
    <property type="project" value="UniProtKB-KW"/>
</dbReference>
<dbReference type="NCBIfam" id="TIGR02436">
    <property type="entry name" value="four helix bundle protein"/>
    <property type="match status" value="1"/>
</dbReference>
<evidence type="ECO:0000313" key="2">
    <source>
        <dbReference type="Proteomes" id="UP000034498"/>
    </source>
</evidence>
<name>A0A0G0K3G8_9BACT</name>
<dbReference type="Gene3D" id="1.20.1440.60">
    <property type="entry name" value="23S rRNA-intervening sequence"/>
    <property type="match status" value="1"/>
</dbReference>
<protein>
    <submittedName>
        <fullName evidence="1">S23 ribosomal protein</fullName>
    </submittedName>
</protein>
<keyword evidence="1" id="KW-0687">Ribonucleoprotein</keyword>
<organism evidence="1 2">
    <name type="scientific">Berkelbacteria bacterium GW2011_GWB1_38_5</name>
    <dbReference type="NCBI Taxonomy" id="1618336"/>
    <lineage>
        <taxon>Bacteria</taxon>
        <taxon>Candidatus Berkelbacteria</taxon>
    </lineage>
</organism>
<keyword evidence="1" id="KW-0689">Ribosomal protein</keyword>
<gene>
    <name evidence="1" type="ORF">US94_C0009G0004</name>
</gene>
<dbReference type="InterPro" id="IPR012657">
    <property type="entry name" value="23S_rRNA-intervening_sequence"/>
</dbReference>
<sequence length="122" mass="14367">MYYRFEKLNVWSESRIFIKEIYRLTAKFPVKEQFILVNQLKRAVISIALNIAEGSDKKSDKDFIRYLRTSLGSINEVVTCLYIAKDLCYLNNNNFNVLYDSANKLSAMINSLIRKIDEKKKR</sequence>
<reference evidence="1 2" key="1">
    <citation type="journal article" date="2015" name="Nature">
        <title>rRNA introns, odd ribosomes, and small enigmatic genomes across a large radiation of phyla.</title>
        <authorList>
            <person name="Brown C.T."/>
            <person name="Hug L.A."/>
            <person name="Thomas B.C."/>
            <person name="Sharon I."/>
            <person name="Castelle C.J."/>
            <person name="Singh A."/>
            <person name="Wilkins M.J."/>
            <person name="Williams K.H."/>
            <person name="Banfield J.F."/>
        </authorList>
    </citation>
    <scope>NUCLEOTIDE SEQUENCE [LARGE SCALE GENOMIC DNA]</scope>
</reference>
<dbReference type="PANTHER" id="PTHR38471:SF2">
    <property type="entry name" value="FOUR HELIX BUNDLE PROTEIN"/>
    <property type="match status" value="1"/>
</dbReference>
<comment type="caution">
    <text evidence="1">The sequence shown here is derived from an EMBL/GenBank/DDBJ whole genome shotgun (WGS) entry which is preliminary data.</text>
</comment>
<dbReference type="Proteomes" id="UP000034498">
    <property type="component" value="Unassembled WGS sequence"/>
</dbReference>
<dbReference type="PANTHER" id="PTHR38471">
    <property type="entry name" value="FOUR HELIX BUNDLE PROTEIN"/>
    <property type="match status" value="1"/>
</dbReference>
<dbReference type="InterPro" id="IPR036583">
    <property type="entry name" value="23S_rRNA_IVS_sf"/>
</dbReference>
<proteinExistence type="predicted"/>
<dbReference type="AlphaFoldDB" id="A0A0G0K3G8"/>